<dbReference type="AlphaFoldDB" id="G0TUM8"/>
<evidence type="ECO:0008006" key="4">
    <source>
        <dbReference type="Google" id="ProtNLM"/>
    </source>
</evidence>
<evidence type="ECO:0000256" key="1">
    <source>
        <dbReference type="SAM" id="Phobius"/>
    </source>
</evidence>
<feature type="transmembrane region" description="Helical" evidence="1">
    <location>
        <begin position="75"/>
        <end position="96"/>
    </location>
</feature>
<keyword evidence="1" id="KW-0812">Transmembrane</keyword>
<protein>
    <recommendedName>
        <fullName evidence="4">Amastin</fullName>
    </recommendedName>
</protein>
<name>G0TUM8_TRYVY</name>
<dbReference type="Pfam" id="PF07344">
    <property type="entry name" value="Amastin"/>
    <property type="match status" value="1"/>
</dbReference>
<gene>
    <name evidence="3" type="ORF">TVY486_0403290</name>
</gene>
<feature type="signal peptide" evidence="2">
    <location>
        <begin position="1"/>
        <end position="19"/>
    </location>
</feature>
<keyword evidence="2" id="KW-0732">Signal</keyword>
<dbReference type="InterPro" id="IPR009944">
    <property type="entry name" value="Amastin"/>
</dbReference>
<sequence>MLCCGAIAVPMVLAGTILAACACVFPVLRKSTSGTESYQTLWAFSNVTGDTVSTSEVSDSSCWEYRTYFMGCESAAILSGALGLAMLVIIIIQIITKGVLCFLKCISSILVLLAVIASGACVGLIILGYLKGYCQDDDALKGQYAPFEERGYTFDFGFYAICASCGLFLLSLIPQCCL</sequence>
<organism evidence="3">
    <name type="scientific">Trypanosoma vivax (strain Y486)</name>
    <dbReference type="NCBI Taxonomy" id="1055687"/>
    <lineage>
        <taxon>Eukaryota</taxon>
        <taxon>Discoba</taxon>
        <taxon>Euglenozoa</taxon>
        <taxon>Kinetoplastea</taxon>
        <taxon>Metakinetoplastina</taxon>
        <taxon>Trypanosomatida</taxon>
        <taxon>Trypanosomatidae</taxon>
        <taxon>Trypanosoma</taxon>
        <taxon>Duttonella</taxon>
    </lineage>
</organism>
<keyword evidence="1" id="KW-0472">Membrane</keyword>
<dbReference type="PANTHER" id="PTHR40741:SF1">
    <property type="entry name" value="AMASTIN"/>
    <property type="match status" value="1"/>
</dbReference>
<dbReference type="EMBL" id="HE573020">
    <property type="protein sequence ID" value="CCC47663.1"/>
    <property type="molecule type" value="Genomic_DNA"/>
</dbReference>
<evidence type="ECO:0000256" key="2">
    <source>
        <dbReference type="SAM" id="SignalP"/>
    </source>
</evidence>
<reference evidence="3" key="1">
    <citation type="journal article" date="2012" name="Proc. Natl. Acad. Sci. U.S.A.">
        <title>Antigenic diversity is generated by distinct evolutionary mechanisms in African trypanosome species.</title>
        <authorList>
            <person name="Jackson A.P."/>
            <person name="Berry A."/>
            <person name="Aslett M."/>
            <person name="Allison H.C."/>
            <person name="Burton P."/>
            <person name="Vavrova-Anderson J."/>
            <person name="Brown R."/>
            <person name="Browne H."/>
            <person name="Corton N."/>
            <person name="Hauser H."/>
            <person name="Gamble J."/>
            <person name="Gilderthorp R."/>
            <person name="Marcello L."/>
            <person name="McQuillan J."/>
            <person name="Otto T.D."/>
            <person name="Quail M.A."/>
            <person name="Sanders M.J."/>
            <person name="van Tonder A."/>
            <person name="Ginger M.L."/>
            <person name="Field M.C."/>
            <person name="Barry J.D."/>
            <person name="Hertz-Fowler C."/>
            <person name="Berriman M."/>
        </authorList>
    </citation>
    <scope>NUCLEOTIDE SEQUENCE</scope>
    <source>
        <strain evidence="3">Y486</strain>
    </source>
</reference>
<dbReference type="PANTHER" id="PTHR40741">
    <property type="entry name" value="AMASTIN-RELATED"/>
    <property type="match status" value="1"/>
</dbReference>
<evidence type="ECO:0000313" key="3">
    <source>
        <dbReference type="EMBL" id="CCC47663.1"/>
    </source>
</evidence>
<accession>G0TUM8</accession>
<feature type="transmembrane region" description="Helical" evidence="1">
    <location>
        <begin position="108"/>
        <end position="130"/>
    </location>
</feature>
<keyword evidence="1" id="KW-1133">Transmembrane helix</keyword>
<dbReference type="VEuPathDB" id="TriTrypDB:TvY486_0403290"/>
<proteinExistence type="predicted"/>
<feature type="transmembrane region" description="Helical" evidence="1">
    <location>
        <begin position="156"/>
        <end position="173"/>
    </location>
</feature>
<feature type="chain" id="PRO_5003410124" description="Amastin" evidence="2">
    <location>
        <begin position="20"/>
        <end position="178"/>
    </location>
</feature>